<dbReference type="EMBL" id="JAANBB010000181">
    <property type="protein sequence ID" value="KAF7547336.1"/>
    <property type="molecule type" value="Genomic_DNA"/>
</dbReference>
<accession>A0A9P5LEZ5</accession>
<evidence type="ECO:0000313" key="2">
    <source>
        <dbReference type="Proteomes" id="UP000722485"/>
    </source>
</evidence>
<gene>
    <name evidence="1" type="ORF">G7Z17_g7797</name>
</gene>
<comment type="caution">
    <text evidence="1">The sequence shown here is derived from an EMBL/GenBank/DDBJ whole genome shotgun (WGS) entry which is preliminary data.</text>
</comment>
<proteinExistence type="predicted"/>
<name>A0A9P5LEZ5_9HYPO</name>
<sequence length="197" mass="22485">MEDSRFITLEIPAEHQNVTDEVILARFSKGFFGGLVLAPERIALQIFRPRFLNFSKIKTPEDLPQIWHSTLLSEDQLPPLYSELFGVFQVIDARVEPKSDTKGQQRPTESYVDFGFCSDQSHFAGVHRFTIVRSNEASATGQRTIQIHSQSMTCNPTINRPLQTQFMWKFHLAYAEFLFREAVSQVAASLDGVRCID</sequence>
<reference evidence="1" key="1">
    <citation type="submission" date="2020-03" db="EMBL/GenBank/DDBJ databases">
        <title>Draft Genome Sequence of Cylindrodendrum hubeiense.</title>
        <authorList>
            <person name="Buettner E."/>
            <person name="Kellner H."/>
        </authorList>
    </citation>
    <scope>NUCLEOTIDE SEQUENCE</scope>
    <source>
        <strain evidence="1">IHI 201604</strain>
    </source>
</reference>
<dbReference type="AlphaFoldDB" id="A0A9P5LEZ5"/>
<dbReference type="OrthoDB" id="3354680at2759"/>
<dbReference type="Proteomes" id="UP000722485">
    <property type="component" value="Unassembled WGS sequence"/>
</dbReference>
<evidence type="ECO:0000313" key="1">
    <source>
        <dbReference type="EMBL" id="KAF7547336.1"/>
    </source>
</evidence>
<keyword evidence="2" id="KW-1185">Reference proteome</keyword>
<protein>
    <submittedName>
        <fullName evidence="1">Uncharacterized protein</fullName>
    </submittedName>
</protein>
<organism evidence="1 2">
    <name type="scientific">Cylindrodendrum hubeiense</name>
    <dbReference type="NCBI Taxonomy" id="595255"/>
    <lineage>
        <taxon>Eukaryota</taxon>
        <taxon>Fungi</taxon>
        <taxon>Dikarya</taxon>
        <taxon>Ascomycota</taxon>
        <taxon>Pezizomycotina</taxon>
        <taxon>Sordariomycetes</taxon>
        <taxon>Hypocreomycetidae</taxon>
        <taxon>Hypocreales</taxon>
        <taxon>Nectriaceae</taxon>
        <taxon>Cylindrodendrum</taxon>
    </lineage>
</organism>